<dbReference type="InterPro" id="IPR038718">
    <property type="entry name" value="SNF2-like_sf"/>
</dbReference>
<dbReference type="PROSITE" id="PS51192">
    <property type="entry name" value="HELICASE_ATP_BIND_1"/>
    <property type="match status" value="1"/>
</dbReference>
<dbReference type="Proteomes" id="UP000006437">
    <property type="component" value="Unassembled WGS sequence"/>
</dbReference>
<dbReference type="HOGENOM" id="CLU_029251_0_0_9"/>
<dbReference type="InterPro" id="IPR001650">
    <property type="entry name" value="Helicase_C-like"/>
</dbReference>
<dbReference type="PANTHER" id="PTHR45629">
    <property type="entry name" value="SNF2/RAD54 FAMILY MEMBER"/>
    <property type="match status" value="1"/>
</dbReference>
<dbReference type="InterPro" id="IPR014001">
    <property type="entry name" value="Helicase_ATP-bd"/>
</dbReference>
<gene>
    <name evidence="3" type="ORF">HMPREF9629_00448</name>
</gene>
<evidence type="ECO:0000259" key="2">
    <source>
        <dbReference type="PROSITE" id="PS51192"/>
    </source>
</evidence>
<dbReference type="InterPro" id="IPR000330">
    <property type="entry name" value="SNF2_N"/>
</dbReference>
<dbReference type="RefSeq" id="WP_009524685.1">
    <property type="nucleotide sequence ID" value="NZ_JH414547.1"/>
</dbReference>
<evidence type="ECO:0000313" key="4">
    <source>
        <dbReference type="Proteomes" id="UP000006437"/>
    </source>
</evidence>
<dbReference type="AlphaFoldDB" id="G9X225"/>
<feature type="transmembrane region" description="Helical" evidence="1">
    <location>
        <begin position="21"/>
        <end position="40"/>
    </location>
</feature>
<dbReference type="GO" id="GO:0005524">
    <property type="term" value="F:ATP binding"/>
    <property type="evidence" value="ECO:0007669"/>
    <property type="project" value="InterPro"/>
</dbReference>
<name>G9X225_9FIRM</name>
<dbReference type="Gene3D" id="3.40.50.300">
    <property type="entry name" value="P-loop containing nucleotide triphosphate hydrolases"/>
    <property type="match status" value="1"/>
</dbReference>
<dbReference type="PATRIC" id="fig|796937.3.peg.1670"/>
<feature type="domain" description="Helicase ATP-binding" evidence="2">
    <location>
        <begin position="13"/>
        <end position="179"/>
    </location>
</feature>
<dbReference type="Pfam" id="PF00271">
    <property type="entry name" value="Helicase_C"/>
    <property type="match status" value="1"/>
</dbReference>
<keyword evidence="1" id="KW-0812">Transmembrane</keyword>
<dbReference type="PANTHER" id="PTHR45629:SF7">
    <property type="entry name" value="DNA EXCISION REPAIR PROTEIN ERCC-6-RELATED"/>
    <property type="match status" value="1"/>
</dbReference>
<accession>G9X225</accession>
<proteinExistence type="predicted"/>
<dbReference type="Gene3D" id="3.40.50.10810">
    <property type="entry name" value="Tandem AAA-ATPase domain"/>
    <property type="match status" value="1"/>
</dbReference>
<evidence type="ECO:0000256" key="1">
    <source>
        <dbReference type="SAM" id="Phobius"/>
    </source>
</evidence>
<dbReference type="InterPro" id="IPR027417">
    <property type="entry name" value="P-loop_NTPase"/>
</dbReference>
<dbReference type="BioCyc" id="EBAC796937-HMP:GMGH-449-MONOMER"/>
<keyword evidence="1" id="KW-1133">Transmembrane helix</keyword>
<dbReference type="SMART" id="SM00487">
    <property type="entry name" value="DEXDc"/>
    <property type="match status" value="1"/>
</dbReference>
<comment type="caution">
    <text evidence="3">The sequence shown here is derived from an EMBL/GenBank/DDBJ whole genome shotgun (WGS) entry which is preliminary data.</text>
</comment>
<dbReference type="EMBL" id="AFZE01000045">
    <property type="protein sequence ID" value="EHL13148.1"/>
    <property type="molecule type" value="Genomic_DNA"/>
</dbReference>
<organism evidence="3 4">
    <name type="scientific">Peptoanaerobacter stomatis</name>
    <dbReference type="NCBI Taxonomy" id="796937"/>
    <lineage>
        <taxon>Bacteria</taxon>
        <taxon>Bacillati</taxon>
        <taxon>Bacillota</taxon>
        <taxon>Clostridia</taxon>
        <taxon>Peptostreptococcales</taxon>
        <taxon>Filifactoraceae</taxon>
        <taxon>Peptoanaerobacter</taxon>
    </lineage>
</organism>
<dbReference type="Pfam" id="PF00176">
    <property type="entry name" value="SNF2-rel_dom"/>
    <property type="match status" value="1"/>
</dbReference>
<evidence type="ECO:0000313" key="3">
    <source>
        <dbReference type="EMBL" id="EHL13148.1"/>
    </source>
</evidence>
<keyword evidence="1" id="KW-0472">Membrane</keyword>
<dbReference type="SUPFAM" id="SSF52540">
    <property type="entry name" value="P-loop containing nucleoside triphosphate hydrolases"/>
    <property type="match status" value="2"/>
</dbReference>
<sequence length="455" mass="52718">MKYKPHNYQRYCIERGIVQKELGLFLGMGLGKTVITLTILNDLIYNRFQVSKVLIIAPKKVAEMTWNTEAEKWDHLTNLRIISVLGSQIKRLRALNTNADIYIINRENVQWLVDHYKNMWPFDMVVIDELSSFKNHQAKRFKALKCVRPHINRIIGLTGTPAPKSLMDLWAQIYLLDKGERLHKTIGQFRAHYFDSYQVDSSGRHEYTAKNTANEVISDKIKDICISMNEQDYLELPDLIDNPIWIKLDEKAERQYKELEKQMILQLPEGDISVTSGAALSNKLLQLCNGALYDEDRKVHHVHDCKMDALLETLESLDGQSVMIFYSFQHDKERILKALPKGLRVRELKTIQDQEDWNNKEIDILLAHPASAGYGLNLQDGGNHMIWFGLNWSLELYQQAIKRLHRQGQRQKVFIHQLLVKGGRDEDVAKALVEKGDTQQMLMDSLKARIEAVKK</sequence>
<reference evidence="3 4" key="1">
    <citation type="submission" date="2011-08" db="EMBL/GenBank/DDBJ databases">
        <title>The Genome Sequence of Eubacteriaceae bacterium ACC19a.</title>
        <authorList>
            <consortium name="The Broad Institute Genome Sequencing Platform"/>
            <person name="Earl A."/>
            <person name="Ward D."/>
            <person name="Feldgarden M."/>
            <person name="Gevers D."/>
            <person name="Sizova M."/>
            <person name="Hazen A."/>
            <person name="Epstein S."/>
            <person name="Young S.K."/>
            <person name="Zeng Q."/>
            <person name="Gargeya S."/>
            <person name="Fitzgerald M."/>
            <person name="Haas B."/>
            <person name="Abouelleil A."/>
            <person name="Alvarado L."/>
            <person name="Arachchi H.M."/>
            <person name="Berlin A."/>
            <person name="Brown A."/>
            <person name="Chapman S.B."/>
            <person name="Chen Z."/>
            <person name="Dunbar C."/>
            <person name="Freedman E."/>
            <person name="Gearin G."/>
            <person name="Gellesch M."/>
            <person name="Goldberg J."/>
            <person name="Griggs A."/>
            <person name="Gujja S."/>
            <person name="Heiman D."/>
            <person name="Howarth C."/>
            <person name="Larson L."/>
            <person name="Lui A."/>
            <person name="MacDonald P.J.P."/>
            <person name="Montmayeur A."/>
            <person name="Murphy C."/>
            <person name="Neiman D."/>
            <person name="Pearson M."/>
            <person name="Priest M."/>
            <person name="Roberts A."/>
            <person name="Saif S."/>
            <person name="Shea T."/>
            <person name="Shenoy N."/>
            <person name="Sisk P."/>
            <person name="Stolte C."/>
            <person name="Sykes S."/>
            <person name="Wortman J."/>
            <person name="Nusbaum C."/>
            <person name="Birren B."/>
        </authorList>
    </citation>
    <scope>NUCLEOTIDE SEQUENCE [LARGE SCALE GENOMIC DNA]</scope>
    <source>
        <strain evidence="3 4">ACC19a</strain>
    </source>
</reference>
<dbReference type="InterPro" id="IPR050496">
    <property type="entry name" value="SNF2_RAD54_helicase_repair"/>
</dbReference>
<protein>
    <recommendedName>
        <fullName evidence="2">Helicase ATP-binding domain-containing protein</fullName>
    </recommendedName>
</protein>